<dbReference type="InterPro" id="IPR006236">
    <property type="entry name" value="PGDH"/>
</dbReference>
<dbReference type="InterPro" id="IPR036291">
    <property type="entry name" value="NAD(P)-bd_dom_sf"/>
</dbReference>
<protein>
    <recommendedName>
        <fullName evidence="4 10">D-3-phosphoglycerate dehydrogenase</fullName>
        <ecNumber evidence="3 10">1.1.1.95</ecNumber>
    </recommendedName>
</protein>
<comment type="catalytic activity">
    <reaction evidence="9 10">
        <text>(2R)-3-phosphoglycerate + NAD(+) = 3-phosphooxypyruvate + NADH + H(+)</text>
        <dbReference type="Rhea" id="RHEA:12641"/>
        <dbReference type="ChEBI" id="CHEBI:15378"/>
        <dbReference type="ChEBI" id="CHEBI:18110"/>
        <dbReference type="ChEBI" id="CHEBI:57540"/>
        <dbReference type="ChEBI" id="CHEBI:57945"/>
        <dbReference type="ChEBI" id="CHEBI:58272"/>
        <dbReference type="EC" id="1.1.1.95"/>
    </reaction>
</comment>
<evidence type="ECO:0000256" key="6">
    <source>
        <dbReference type="ARBA" id="ARBA00023002"/>
    </source>
</evidence>
<dbReference type="CDD" id="cd12173">
    <property type="entry name" value="PGDH_4"/>
    <property type="match status" value="1"/>
</dbReference>
<sequence length="538" mass="57436">MPGGEVTSDMNVVVTDAVDDAGLARLRQAGHDIELATDADREALLETVADAHALIVRSGTTVDEELLDAAPELVVVGRAGIGVDNVDVEAATDRGVVVANAPESNVRATAEHTIALAFAAGRKIPQGHMLLKDGYWAKGDILGSEFNGKTLGVVGLGRIGQEVAKRLGNLEMDLVAYDPYLSEERARQLGAELVDDIETCFERADFVTLHTPKTAETEHFVDEELLSKLEDGYLINCARGGLVDESALAEAVEDGTLHGAAVDVFDSEPVEPDNPLLAAENVIVTPHIAASSESAKQNVSISIADQILAAFDGDIVTNAVNAPSAGEGVYPVIRPYVKIAETAGKVAMQLLGGHVESVEITYTGDIAEENVDVVTASALQGVFSPLEWQANAINAERIAEERGVEVTESKTRQVEDFNNLVTVEVSDGEHTVTVDGTQFSDDDPRIVRIQGYRVEAIPHGHMLVVRNRDEPGVIGYIGSVMGEYDINIAGMFNNRQSRGGEALTVYNLDSAPGEDLLEELNDDDRIIEATHISLDNGE</sequence>
<dbReference type="SUPFAM" id="SSF143548">
    <property type="entry name" value="Serine metabolism enzymes domain"/>
    <property type="match status" value="1"/>
</dbReference>
<dbReference type="SUPFAM" id="SSF55021">
    <property type="entry name" value="ACT-like"/>
    <property type="match status" value="1"/>
</dbReference>
<evidence type="ECO:0000313" key="13">
    <source>
        <dbReference type="Proteomes" id="UP000663525"/>
    </source>
</evidence>
<dbReference type="SUPFAM" id="SSF52283">
    <property type="entry name" value="Formate/glycerate dehydrogenase catalytic domain-like"/>
    <property type="match status" value="1"/>
</dbReference>
<keyword evidence="6 10" id="KW-0560">Oxidoreductase</keyword>
<dbReference type="InterPro" id="IPR045626">
    <property type="entry name" value="PGDH_ASB_dom"/>
</dbReference>
<dbReference type="InterPro" id="IPR029009">
    <property type="entry name" value="ASB_dom_sf"/>
</dbReference>
<dbReference type="Pfam" id="PF00389">
    <property type="entry name" value="2-Hacid_dh"/>
    <property type="match status" value="1"/>
</dbReference>
<dbReference type="SUPFAM" id="SSF51735">
    <property type="entry name" value="NAD(P)-binding Rossmann-fold domains"/>
    <property type="match status" value="1"/>
</dbReference>
<dbReference type="InterPro" id="IPR006140">
    <property type="entry name" value="D-isomer_DH_NAD-bd"/>
</dbReference>
<comment type="similarity">
    <text evidence="2 10">Belongs to the D-isomer specific 2-hydroxyacid dehydrogenase family.</text>
</comment>
<comment type="pathway">
    <text evidence="1 10">Amino-acid biosynthesis; L-serine biosynthesis; L-serine from 3-phospho-D-glycerate: step 1/3.</text>
</comment>
<evidence type="ECO:0000256" key="5">
    <source>
        <dbReference type="ARBA" id="ARBA00022605"/>
    </source>
</evidence>
<feature type="domain" description="ACT" evidence="11">
    <location>
        <begin position="462"/>
        <end position="538"/>
    </location>
</feature>
<evidence type="ECO:0000256" key="9">
    <source>
        <dbReference type="ARBA" id="ARBA00048731"/>
    </source>
</evidence>
<keyword evidence="5 10" id="KW-0028">Amino-acid biosynthesis</keyword>
<dbReference type="PANTHER" id="PTHR42789:SF1">
    <property type="entry name" value="D-ISOMER SPECIFIC 2-HYDROXYACID DEHYDROGENASE FAMILY PROTEIN (AFU_ORTHOLOGUE AFUA_6G10090)"/>
    <property type="match status" value="1"/>
</dbReference>
<dbReference type="InterPro" id="IPR002912">
    <property type="entry name" value="ACT_dom"/>
</dbReference>
<dbReference type="Gene3D" id="3.30.1330.90">
    <property type="entry name" value="D-3-phosphoglycerate dehydrogenase, domain 3"/>
    <property type="match status" value="1"/>
</dbReference>
<accession>A0A897N2D4</accession>
<dbReference type="GO" id="GO:0051287">
    <property type="term" value="F:NAD binding"/>
    <property type="evidence" value="ECO:0007669"/>
    <property type="project" value="UniProtKB-UniRule"/>
</dbReference>
<dbReference type="InterPro" id="IPR050857">
    <property type="entry name" value="D-2-hydroxyacid_DH"/>
</dbReference>
<evidence type="ECO:0000256" key="2">
    <source>
        <dbReference type="ARBA" id="ARBA00005854"/>
    </source>
</evidence>
<dbReference type="NCBIfam" id="TIGR01327">
    <property type="entry name" value="PGDH"/>
    <property type="match status" value="1"/>
</dbReference>
<dbReference type="FunFam" id="3.30.1330.90:FF:000003">
    <property type="entry name" value="D-3-phosphoglycerate dehydrogenase"/>
    <property type="match status" value="1"/>
</dbReference>
<dbReference type="GO" id="GO:0006564">
    <property type="term" value="P:L-serine biosynthetic process"/>
    <property type="evidence" value="ECO:0007669"/>
    <property type="project" value="UniProtKB-UniRule"/>
</dbReference>
<evidence type="ECO:0000313" key="12">
    <source>
        <dbReference type="EMBL" id="QSG04486.1"/>
    </source>
</evidence>
<dbReference type="CDD" id="cd04902">
    <property type="entry name" value="ACT_3PGDH-xct"/>
    <property type="match status" value="1"/>
</dbReference>
<dbReference type="Proteomes" id="UP000663525">
    <property type="component" value="Chromosome"/>
</dbReference>
<reference evidence="12" key="1">
    <citation type="submission" date="2020-11" db="EMBL/GenBank/DDBJ databases">
        <title>Carbohydrate-dependent, anaerobic sulfur respiration: A novel catabolism in halophilic archaea.</title>
        <authorList>
            <person name="Sorokin D.Y."/>
            <person name="Messina E."/>
            <person name="Smedile F."/>
            <person name="La Cono V."/>
            <person name="Hallsworth J.E."/>
            <person name="Yakimov M.M."/>
        </authorList>
    </citation>
    <scope>NUCLEOTIDE SEQUENCE</scope>
    <source>
        <strain evidence="12">HSR12-1</strain>
    </source>
</reference>
<keyword evidence="7 10" id="KW-0520">NAD</keyword>
<dbReference type="Gene3D" id="3.30.70.260">
    <property type="match status" value="1"/>
</dbReference>
<dbReference type="Pfam" id="PF19304">
    <property type="entry name" value="PGDH_inter"/>
    <property type="match status" value="1"/>
</dbReference>
<dbReference type="PROSITE" id="PS00065">
    <property type="entry name" value="D_2_HYDROXYACID_DH_1"/>
    <property type="match status" value="1"/>
</dbReference>
<dbReference type="AlphaFoldDB" id="A0A897N2D4"/>
<dbReference type="PANTHER" id="PTHR42789">
    <property type="entry name" value="D-ISOMER SPECIFIC 2-HYDROXYACID DEHYDROGENASE FAMILY PROTEIN (AFU_ORTHOLOGUE AFUA_6G10090)"/>
    <property type="match status" value="1"/>
</dbReference>
<evidence type="ECO:0000256" key="10">
    <source>
        <dbReference type="RuleBase" id="RU363003"/>
    </source>
</evidence>
<evidence type="ECO:0000256" key="7">
    <source>
        <dbReference type="ARBA" id="ARBA00023027"/>
    </source>
</evidence>
<dbReference type="EC" id="1.1.1.95" evidence="3 10"/>
<evidence type="ECO:0000256" key="8">
    <source>
        <dbReference type="ARBA" id="ARBA00023299"/>
    </source>
</evidence>
<dbReference type="InterPro" id="IPR045865">
    <property type="entry name" value="ACT-like_dom_sf"/>
</dbReference>
<evidence type="ECO:0000256" key="3">
    <source>
        <dbReference type="ARBA" id="ARBA00013143"/>
    </source>
</evidence>
<dbReference type="InterPro" id="IPR006139">
    <property type="entry name" value="D-isomer_2_OHA_DH_cat_dom"/>
</dbReference>
<gene>
    <name evidence="12" type="primary">serA</name>
    <name evidence="12" type="ORF">HSR121_0125</name>
</gene>
<evidence type="ECO:0000256" key="1">
    <source>
        <dbReference type="ARBA" id="ARBA00005216"/>
    </source>
</evidence>
<name>A0A897N2D4_9EURY</name>
<dbReference type="PROSITE" id="PS51671">
    <property type="entry name" value="ACT"/>
    <property type="match status" value="1"/>
</dbReference>
<evidence type="ECO:0000256" key="4">
    <source>
        <dbReference type="ARBA" id="ARBA00021582"/>
    </source>
</evidence>
<keyword evidence="8 10" id="KW-0718">Serine biosynthesis</keyword>
<evidence type="ECO:0000259" key="11">
    <source>
        <dbReference type="PROSITE" id="PS51671"/>
    </source>
</evidence>
<dbReference type="UniPathway" id="UPA00135">
    <property type="reaction ID" value="UER00196"/>
</dbReference>
<dbReference type="Pfam" id="PF02826">
    <property type="entry name" value="2-Hacid_dh_C"/>
    <property type="match status" value="1"/>
</dbReference>
<dbReference type="GO" id="GO:0004617">
    <property type="term" value="F:phosphoglycerate dehydrogenase activity"/>
    <property type="evidence" value="ECO:0007669"/>
    <property type="project" value="UniProtKB-UniRule"/>
</dbReference>
<organism evidence="12 13">
    <name type="scientific">Halapricum desulfuricans</name>
    <dbReference type="NCBI Taxonomy" id="2841257"/>
    <lineage>
        <taxon>Archaea</taxon>
        <taxon>Methanobacteriati</taxon>
        <taxon>Methanobacteriota</taxon>
        <taxon>Stenosarchaea group</taxon>
        <taxon>Halobacteria</taxon>
        <taxon>Halobacteriales</taxon>
        <taxon>Haloarculaceae</taxon>
        <taxon>Halapricum</taxon>
    </lineage>
</organism>
<dbReference type="EMBL" id="CP064787">
    <property type="protein sequence ID" value="QSG04486.1"/>
    <property type="molecule type" value="Genomic_DNA"/>
</dbReference>
<dbReference type="Gene3D" id="3.40.50.720">
    <property type="entry name" value="NAD(P)-binding Rossmann-like Domain"/>
    <property type="match status" value="2"/>
</dbReference>
<proteinExistence type="inferred from homology"/>
<dbReference type="InterPro" id="IPR029752">
    <property type="entry name" value="D-isomer_DH_CS1"/>
</dbReference>
<dbReference type="FunFam" id="3.40.50.720:FF:000021">
    <property type="entry name" value="D-3-phosphoglycerate dehydrogenase"/>
    <property type="match status" value="1"/>
</dbReference>